<name>A0A315Y3D5_RUMFL</name>
<feature type="domain" description="DUF4097" evidence="2">
    <location>
        <begin position="70"/>
        <end position="267"/>
    </location>
</feature>
<gene>
    <name evidence="3" type="ORF">IE37_00719</name>
</gene>
<dbReference type="OrthoDB" id="1819455at2"/>
<dbReference type="Proteomes" id="UP000245720">
    <property type="component" value="Unassembled WGS sequence"/>
</dbReference>
<accession>A0A315Y3D5</accession>
<evidence type="ECO:0000313" key="3">
    <source>
        <dbReference type="EMBL" id="PWJ14733.1"/>
    </source>
</evidence>
<dbReference type="InterPro" id="IPR025164">
    <property type="entry name" value="Toastrack_DUF4097"/>
</dbReference>
<keyword evidence="1" id="KW-0812">Transmembrane</keyword>
<dbReference type="AlphaFoldDB" id="A0A315Y3D5"/>
<organism evidence="3 4">
    <name type="scientific">Ruminococcus flavefaciens</name>
    <dbReference type="NCBI Taxonomy" id="1265"/>
    <lineage>
        <taxon>Bacteria</taxon>
        <taxon>Bacillati</taxon>
        <taxon>Bacillota</taxon>
        <taxon>Clostridia</taxon>
        <taxon>Eubacteriales</taxon>
        <taxon>Oscillospiraceae</taxon>
        <taxon>Ruminococcus</taxon>
    </lineage>
</organism>
<keyword evidence="1" id="KW-1133">Transmembrane helix</keyword>
<reference evidence="3 4" key="1">
    <citation type="submission" date="2018-05" db="EMBL/GenBank/DDBJ databases">
        <title>The Hungate 1000. A catalogue of reference genomes from the rumen microbiome.</title>
        <authorList>
            <person name="Kelly W."/>
        </authorList>
    </citation>
    <scope>NUCLEOTIDE SEQUENCE [LARGE SCALE GENOMIC DNA]</scope>
    <source>
        <strain evidence="3 4">SAb67</strain>
    </source>
</reference>
<comment type="caution">
    <text evidence="3">The sequence shown here is derived from an EMBL/GenBank/DDBJ whole genome shotgun (WGS) entry which is preliminary data.</text>
</comment>
<dbReference type="Gene3D" id="2.160.20.120">
    <property type="match status" value="1"/>
</dbReference>
<evidence type="ECO:0000313" key="4">
    <source>
        <dbReference type="Proteomes" id="UP000245720"/>
    </source>
</evidence>
<evidence type="ECO:0000256" key="1">
    <source>
        <dbReference type="SAM" id="Phobius"/>
    </source>
</evidence>
<dbReference type="Pfam" id="PF13349">
    <property type="entry name" value="DUF4097"/>
    <property type="match status" value="1"/>
</dbReference>
<dbReference type="RefSeq" id="WP_109725593.1">
    <property type="nucleotide sequence ID" value="NZ_QGDI01000002.1"/>
</dbReference>
<evidence type="ECO:0000259" key="2">
    <source>
        <dbReference type="Pfam" id="PF13349"/>
    </source>
</evidence>
<protein>
    <submittedName>
        <fullName evidence="3">Putative adhesin</fullName>
    </submittedName>
</protein>
<sequence>MPENNINVQEQQSAPVNKKKGSGALWAAVIAIALGLILLITGYIMYINSDKDKYYKVKDYNEVFDGAKVTELELDLDWGDLIIEKSSDDSIHVDATDVSEHFEAKVSGSRFTMGYDSKKNRAIPFGLVFHPMNYKPVVKLMLPDNEYDRFILDMGAGDAKIASVNCSFLDVNCGAGDVNFSGIECSKAEIDCGAGDLNITGIECSGIIDIDGGAGDITIRDAVAGGMDLDQGVGDFDYTGTMNGNIDADGGVGDITFRLTNPASDFYKGSGKYSLTIDSGVGSENIIYNAGQ</sequence>
<proteinExistence type="predicted"/>
<feature type="transmembrane region" description="Helical" evidence="1">
    <location>
        <begin position="24"/>
        <end position="46"/>
    </location>
</feature>
<dbReference type="EMBL" id="QGDI01000002">
    <property type="protein sequence ID" value="PWJ14733.1"/>
    <property type="molecule type" value="Genomic_DNA"/>
</dbReference>
<keyword evidence="1" id="KW-0472">Membrane</keyword>